<accession>A0A6J1J0M6</accession>
<evidence type="ECO:0000313" key="2">
    <source>
        <dbReference type="Proteomes" id="UP000504608"/>
    </source>
</evidence>
<dbReference type="Proteomes" id="UP000504608">
    <property type="component" value="Unplaced"/>
</dbReference>
<dbReference type="OrthoDB" id="1919859at2759"/>
<dbReference type="KEGG" id="cmax:111482395"/>
<organism evidence="2 3">
    <name type="scientific">Cucurbita maxima</name>
    <name type="common">Pumpkin</name>
    <name type="synonym">Winter squash</name>
    <dbReference type="NCBI Taxonomy" id="3661"/>
    <lineage>
        <taxon>Eukaryota</taxon>
        <taxon>Viridiplantae</taxon>
        <taxon>Streptophyta</taxon>
        <taxon>Embryophyta</taxon>
        <taxon>Tracheophyta</taxon>
        <taxon>Spermatophyta</taxon>
        <taxon>Magnoliopsida</taxon>
        <taxon>eudicotyledons</taxon>
        <taxon>Gunneridae</taxon>
        <taxon>Pentapetalae</taxon>
        <taxon>rosids</taxon>
        <taxon>fabids</taxon>
        <taxon>Cucurbitales</taxon>
        <taxon>Cucurbitaceae</taxon>
        <taxon>Cucurbiteae</taxon>
        <taxon>Cucurbita</taxon>
    </lineage>
</organism>
<sequence length="154" mass="17187">MKGLGLKNKERVEGGKRLLISVNVVGSSGPLRFVAKEEDLVCEVIHAALKSYARQARLPLLGTHASNFLLYSSDSEDPYASLNPRETIGSKQARNFVLCKKAATPSPLPADQKMKKLMTLKESHGWKAWINNSLSFKIPSHSDICLTILYHRRR</sequence>
<name>A0A6J1J0M6_CUCMA</name>
<dbReference type="InterPro" id="IPR055482">
    <property type="entry name" value="DUF7054"/>
</dbReference>
<evidence type="ECO:0000313" key="3">
    <source>
        <dbReference type="RefSeq" id="XP_022983917.1"/>
    </source>
</evidence>
<dbReference type="GeneID" id="111482395"/>
<dbReference type="AlphaFoldDB" id="A0A6J1J0M6"/>
<dbReference type="PANTHER" id="PTHR33270">
    <property type="entry name" value="BNAC05G50380D PROTEIN"/>
    <property type="match status" value="1"/>
</dbReference>
<dbReference type="RefSeq" id="XP_022983917.1">
    <property type="nucleotide sequence ID" value="XM_023128149.1"/>
</dbReference>
<dbReference type="Pfam" id="PF23156">
    <property type="entry name" value="DUF7054"/>
    <property type="match status" value="1"/>
</dbReference>
<dbReference type="InterPro" id="IPR040358">
    <property type="entry name" value="At4g22758-like"/>
</dbReference>
<dbReference type="PANTHER" id="PTHR33270:SF5">
    <property type="entry name" value="GB|AAC00605.1"/>
    <property type="match status" value="1"/>
</dbReference>
<feature type="domain" description="DUF7054" evidence="1">
    <location>
        <begin position="16"/>
        <end position="99"/>
    </location>
</feature>
<evidence type="ECO:0000259" key="1">
    <source>
        <dbReference type="Pfam" id="PF23156"/>
    </source>
</evidence>
<protein>
    <submittedName>
        <fullName evidence="3">Uncharacterized protein LOC111482395</fullName>
    </submittedName>
</protein>
<keyword evidence="2" id="KW-1185">Reference proteome</keyword>
<proteinExistence type="predicted"/>
<reference evidence="3" key="1">
    <citation type="submission" date="2025-08" db="UniProtKB">
        <authorList>
            <consortium name="RefSeq"/>
        </authorList>
    </citation>
    <scope>IDENTIFICATION</scope>
    <source>
        <tissue evidence="3">Young leaves</tissue>
    </source>
</reference>
<gene>
    <name evidence="3" type="primary">LOC111482395</name>
</gene>